<evidence type="ECO:0000256" key="8">
    <source>
        <dbReference type="SAM" id="MobiDB-lite"/>
    </source>
</evidence>
<gene>
    <name evidence="11" type="ORF">CALMAC_LOCUS2645</name>
</gene>
<evidence type="ECO:0000313" key="12">
    <source>
        <dbReference type="Proteomes" id="UP000410492"/>
    </source>
</evidence>
<dbReference type="PROSITE" id="PS51446">
    <property type="entry name" value="PACIFASTIN"/>
    <property type="match status" value="1"/>
</dbReference>
<evidence type="ECO:0000256" key="1">
    <source>
        <dbReference type="ARBA" id="ARBA00004613"/>
    </source>
</evidence>
<dbReference type="Proteomes" id="UP000410492">
    <property type="component" value="Unassembled WGS sequence"/>
</dbReference>
<feature type="region of interest" description="Disordered" evidence="8">
    <location>
        <begin position="121"/>
        <end position="159"/>
    </location>
</feature>
<dbReference type="GO" id="GO:0005576">
    <property type="term" value="C:extracellular region"/>
    <property type="evidence" value="ECO:0007669"/>
    <property type="project" value="UniProtKB-SubCell"/>
</dbReference>
<feature type="chain" id="PRO_5024873334" description="Pacifastin domain-containing protein" evidence="9">
    <location>
        <begin position="22"/>
        <end position="159"/>
    </location>
</feature>
<keyword evidence="2" id="KW-0964">Secreted</keyword>
<keyword evidence="4 7" id="KW-0722">Serine protease inhibitor</keyword>
<evidence type="ECO:0000313" key="11">
    <source>
        <dbReference type="EMBL" id="VEN37374.1"/>
    </source>
</evidence>
<feature type="domain" description="Pacifastin" evidence="10">
    <location>
        <begin position="21"/>
        <end position="56"/>
    </location>
</feature>
<evidence type="ECO:0000256" key="9">
    <source>
        <dbReference type="SAM" id="SignalP"/>
    </source>
</evidence>
<dbReference type="EMBL" id="CAACVG010003280">
    <property type="protein sequence ID" value="VEN37374.1"/>
    <property type="molecule type" value="Genomic_DNA"/>
</dbReference>
<sequence>MDKLWVLFVVSTSLNLHSSDASICKPYSYFKMDCNTCACDKTGKEYSCTRFICRPKSHEVDFIVDKTDDGQILLRPKPKLEHDVDINDEDYIFVSSRIHNRKTRVSPKFRYVDDEIPSIPSSLDIADYEDEDDMNNHVEETNENSPENGNSYEEPLNGQ</sequence>
<feature type="disulfide bond" evidence="7">
    <location>
        <begin position="24"/>
        <end position="39"/>
    </location>
</feature>
<evidence type="ECO:0000259" key="10">
    <source>
        <dbReference type="PROSITE" id="PS51446"/>
    </source>
</evidence>
<reference evidence="11 12" key="1">
    <citation type="submission" date="2019-01" db="EMBL/GenBank/DDBJ databases">
        <authorList>
            <person name="Sayadi A."/>
        </authorList>
    </citation>
    <scope>NUCLEOTIDE SEQUENCE [LARGE SCALE GENOMIC DNA]</scope>
</reference>
<dbReference type="InterPro" id="IPR008037">
    <property type="entry name" value="Pacifastin_dom"/>
</dbReference>
<keyword evidence="5 7" id="KW-1015">Disulfide bond</keyword>
<dbReference type="Pfam" id="PF05375">
    <property type="entry name" value="Pacifastin_I"/>
    <property type="match status" value="1"/>
</dbReference>
<dbReference type="OrthoDB" id="10026631at2759"/>
<comment type="similarity">
    <text evidence="6 7">Belongs to the protease inhibitor I19 family.</text>
</comment>
<keyword evidence="3 7" id="KW-0646">Protease inhibitor</keyword>
<evidence type="ECO:0000256" key="7">
    <source>
        <dbReference type="PROSITE-ProRule" id="PRU00776"/>
    </source>
</evidence>
<evidence type="ECO:0000256" key="5">
    <source>
        <dbReference type="ARBA" id="ARBA00023157"/>
    </source>
</evidence>
<comment type="caution">
    <text evidence="7">Lacks conserved residue(s) required for the propagation of feature annotation.</text>
</comment>
<organism evidence="11 12">
    <name type="scientific">Callosobruchus maculatus</name>
    <name type="common">Southern cowpea weevil</name>
    <name type="synonym">Pulse bruchid</name>
    <dbReference type="NCBI Taxonomy" id="64391"/>
    <lineage>
        <taxon>Eukaryota</taxon>
        <taxon>Metazoa</taxon>
        <taxon>Ecdysozoa</taxon>
        <taxon>Arthropoda</taxon>
        <taxon>Hexapoda</taxon>
        <taxon>Insecta</taxon>
        <taxon>Pterygota</taxon>
        <taxon>Neoptera</taxon>
        <taxon>Endopterygota</taxon>
        <taxon>Coleoptera</taxon>
        <taxon>Polyphaga</taxon>
        <taxon>Cucujiformia</taxon>
        <taxon>Chrysomeloidea</taxon>
        <taxon>Chrysomelidae</taxon>
        <taxon>Bruchinae</taxon>
        <taxon>Bruchini</taxon>
        <taxon>Callosobruchus</taxon>
    </lineage>
</organism>
<evidence type="ECO:0000256" key="3">
    <source>
        <dbReference type="ARBA" id="ARBA00022690"/>
    </source>
</evidence>
<name>A0A653BPF7_CALMS</name>
<dbReference type="InterPro" id="IPR036201">
    <property type="entry name" value="Pacifastin_dom_sf"/>
</dbReference>
<dbReference type="AlphaFoldDB" id="A0A653BPF7"/>
<accession>A0A653BPF7</accession>
<evidence type="ECO:0000256" key="4">
    <source>
        <dbReference type="ARBA" id="ARBA00022900"/>
    </source>
</evidence>
<evidence type="ECO:0000256" key="2">
    <source>
        <dbReference type="ARBA" id="ARBA00022525"/>
    </source>
</evidence>
<feature type="signal peptide" evidence="9">
    <location>
        <begin position="1"/>
        <end position="21"/>
    </location>
</feature>
<dbReference type="GO" id="GO:0004867">
    <property type="term" value="F:serine-type endopeptidase inhibitor activity"/>
    <property type="evidence" value="ECO:0007669"/>
    <property type="project" value="UniProtKB-UniRule"/>
</dbReference>
<dbReference type="SUPFAM" id="SSF57283">
    <property type="entry name" value="PMP inhibitors"/>
    <property type="match status" value="1"/>
</dbReference>
<evidence type="ECO:0000256" key="6">
    <source>
        <dbReference type="ARBA" id="ARBA00029459"/>
    </source>
</evidence>
<keyword evidence="9" id="KW-0732">Signal</keyword>
<keyword evidence="12" id="KW-1185">Reference proteome</keyword>
<comment type="subcellular location">
    <subcellularLocation>
        <location evidence="1">Secreted</location>
    </subcellularLocation>
</comment>
<proteinExistence type="inferred from homology"/>
<protein>
    <recommendedName>
        <fullName evidence="10">Pacifastin domain-containing protein</fullName>
    </recommendedName>
</protein>